<keyword evidence="5 7" id="KW-0964">Secreted</keyword>
<proteinExistence type="inferred from homology"/>
<dbReference type="Pfam" id="PF22638">
    <property type="entry name" value="FlgK_D1"/>
    <property type="match status" value="1"/>
</dbReference>
<evidence type="ECO:0000256" key="3">
    <source>
        <dbReference type="ARBA" id="ARBA00009677"/>
    </source>
</evidence>
<evidence type="ECO:0000256" key="6">
    <source>
        <dbReference type="ARBA" id="ARBA00023143"/>
    </source>
</evidence>
<evidence type="ECO:0000256" key="1">
    <source>
        <dbReference type="ARBA" id="ARBA00004365"/>
    </source>
</evidence>
<evidence type="ECO:0000256" key="8">
    <source>
        <dbReference type="SAM" id="MobiDB-lite"/>
    </source>
</evidence>
<accession>A0A255IP44</accession>
<dbReference type="Proteomes" id="UP000215694">
    <property type="component" value="Unassembled WGS sequence"/>
</dbReference>
<keyword evidence="13" id="KW-1185">Reference proteome</keyword>
<organism evidence="12 13">
    <name type="scientific">Romboutsia weinsteinii</name>
    <dbReference type="NCBI Taxonomy" id="2020949"/>
    <lineage>
        <taxon>Bacteria</taxon>
        <taxon>Bacillati</taxon>
        <taxon>Bacillota</taxon>
        <taxon>Clostridia</taxon>
        <taxon>Peptostreptococcales</taxon>
        <taxon>Peptostreptococcaceae</taxon>
        <taxon>Romboutsia</taxon>
    </lineage>
</organism>
<dbReference type="InterPro" id="IPR001444">
    <property type="entry name" value="Flag_bb_rod_N"/>
</dbReference>
<dbReference type="InterPro" id="IPR053927">
    <property type="entry name" value="FlgK_helical"/>
</dbReference>
<keyword evidence="12" id="KW-0966">Cell projection</keyword>
<evidence type="ECO:0000256" key="7">
    <source>
        <dbReference type="RuleBase" id="RU362065"/>
    </source>
</evidence>
<evidence type="ECO:0000259" key="11">
    <source>
        <dbReference type="Pfam" id="PF22638"/>
    </source>
</evidence>
<name>A0A255IP44_9FIRM</name>
<dbReference type="PRINTS" id="PR01005">
    <property type="entry name" value="FLGHOOKAP1"/>
</dbReference>
<feature type="region of interest" description="Disordered" evidence="8">
    <location>
        <begin position="26"/>
        <end position="61"/>
    </location>
</feature>
<keyword evidence="6 7" id="KW-0975">Bacterial flagellum</keyword>
<reference evidence="12 13" key="1">
    <citation type="journal article" date="2017" name="Genome Announc.">
        <title>Draft Genome Sequence of Romboutsia weinsteinii sp. nov. Strain CCRI-19649(T) Isolated from Surface Water.</title>
        <authorList>
            <person name="Maheux A.F."/>
            <person name="Boudreau D.K."/>
            <person name="Berube E."/>
            <person name="Boissinot M."/>
            <person name="Cantin P."/>
            <person name="Raymond F."/>
            <person name="Corbeil J."/>
            <person name="Omar R.F."/>
            <person name="Bergeron M.G."/>
        </authorList>
    </citation>
    <scope>NUCLEOTIDE SEQUENCE [LARGE SCALE GENOMIC DNA]</scope>
    <source>
        <strain evidence="12 13">CCRI-19649</strain>
    </source>
</reference>
<evidence type="ECO:0000259" key="9">
    <source>
        <dbReference type="Pfam" id="PF00460"/>
    </source>
</evidence>
<comment type="similarity">
    <text evidence="3 7">Belongs to the flagella basal body rod proteins family.</text>
</comment>
<feature type="domain" description="Flagellar hook-associated protein FlgK helical" evidence="11">
    <location>
        <begin position="103"/>
        <end position="225"/>
    </location>
</feature>
<evidence type="ECO:0000256" key="2">
    <source>
        <dbReference type="ARBA" id="ARBA00004613"/>
    </source>
</evidence>
<keyword evidence="12" id="KW-0282">Flagellum</keyword>
<dbReference type="Pfam" id="PF06429">
    <property type="entry name" value="Flg_bbr_C"/>
    <property type="match status" value="1"/>
</dbReference>
<dbReference type="PANTHER" id="PTHR30033">
    <property type="entry name" value="FLAGELLAR HOOK-ASSOCIATED PROTEIN 1"/>
    <property type="match status" value="1"/>
</dbReference>
<dbReference type="RefSeq" id="WP_094366808.1">
    <property type="nucleotide sequence ID" value="NZ_NOJY02000004.1"/>
</dbReference>
<evidence type="ECO:0000313" key="12">
    <source>
        <dbReference type="EMBL" id="RDY28913.1"/>
    </source>
</evidence>
<evidence type="ECO:0000256" key="4">
    <source>
        <dbReference type="ARBA" id="ARBA00016244"/>
    </source>
</evidence>
<dbReference type="InterPro" id="IPR002371">
    <property type="entry name" value="FlgK"/>
</dbReference>
<dbReference type="SUPFAM" id="SSF64518">
    <property type="entry name" value="Phase 1 flagellin"/>
    <property type="match status" value="1"/>
</dbReference>
<dbReference type="EMBL" id="NOJY02000004">
    <property type="protein sequence ID" value="RDY28913.1"/>
    <property type="molecule type" value="Genomic_DNA"/>
</dbReference>
<dbReference type="GO" id="GO:0044780">
    <property type="term" value="P:bacterial-type flagellum assembly"/>
    <property type="evidence" value="ECO:0007669"/>
    <property type="project" value="InterPro"/>
</dbReference>
<feature type="compositionally biased region" description="Polar residues" evidence="8">
    <location>
        <begin position="26"/>
        <end position="60"/>
    </location>
</feature>
<protein>
    <recommendedName>
        <fullName evidence="4 7">Flagellar hook-associated protein 1</fullName>
        <shortName evidence="7">HAP1</shortName>
    </recommendedName>
</protein>
<dbReference type="GO" id="GO:0005198">
    <property type="term" value="F:structural molecule activity"/>
    <property type="evidence" value="ECO:0007669"/>
    <property type="project" value="UniProtKB-UniRule"/>
</dbReference>
<dbReference type="GO" id="GO:0009424">
    <property type="term" value="C:bacterial-type flagellum hook"/>
    <property type="evidence" value="ECO:0007669"/>
    <property type="project" value="UniProtKB-UniRule"/>
</dbReference>
<comment type="caution">
    <text evidence="12">The sequence shown here is derived from an EMBL/GenBank/DDBJ whole genome shotgun (WGS) entry which is preliminary data.</text>
</comment>
<evidence type="ECO:0000256" key="5">
    <source>
        <dbReference type="ARBA" id="ARBA00022525"/>
    </source>
</evidence>
<dbReference type="PANTHER" id="PTHR30033:SF1">
    <property type="entry name" value="FLAGELLAR HOOK-ASSOCIATED PROTEIN 1"/>
    <property type="match status" value="1"/>
</dbReference>
<feature type="domain" description="Flagellar basal-body/hook protein C-terminal" evidence="10">
    <location>
        <begin position="374"/>
        <end position="413"/>
    </location>
</feature>
<dbReference type="AlphaFoldDB" id="A0A255IP44"/>
<comment type="subcellular location">
    <subcellularLocation>
        <location evidence="1 7">Bacterial flagellum</location>
    </subcellularLocation>
    <subcellularLocation>
        <location evidence="2 7">Secreted</location>
    </subcellularLocation>
</comment>
<evidence type="ECO:0000313" key="13">
    <source>
        <dbReference type="Proteomes" id="UP000215694"/>
    </source>
</evidence>
<dbReference type="InterPro" id="IPR010930">
    <property type="entry name" value="Flg_bb/hook_C_dom"/>
</dbReference>
<gene>
    <name evidence="7 12" type="primary">flgK</name>
    <name evidence="12" type="ORF">CHL78_003050</name>
</gene>
<feature type="domain" description="Flagellar basal body rod protein N-terminal" evidence="9">
    <location>
        <begin position="9"/>
        <end position="37"/>
    </location>
</feature>
<dbReference type="NCBIfam" id="TIGR02492">
    <property type="entry name" value="flgK_ends"/>
    <property type="match status" value="1"/>
</dbReference>
<evidence type="ECO:0000259" key="10">
    <source>
        <dbReference type="Pfam" id="PF06429"/>
    </source>
</evidence>
<dbReference type="OrthoDB" id="9802553at2"/>
<dbReference type="GO" id="GO:0005576">
    <property type="term" value="C:extracellular region"/>
    <property type="evidence" value="ECO:0007669"/>
    <property type="project" value="UniProtKB-SubCell"/>
</dbReference>
<dbReference type="Pfam" id="PF00460">
    <property type="entry name" value="Flg_bb_rod"/>
    <property type="match status" value="1"/>
</dbReference>
<sequence>MAGLLGTLHSAASGMNASQKSIQTTSHNINNMNTPGYSRQRTEQSASRPLSQPGLNSNLGAGQLGTGVEITDIKRVRNTFYDFQFRSESHSYGNIGIKYDYYNNMESIFNEPSETSISTSLNNFFNSMHELSKDPESLGAKNIVIENSKYLANTINQVYKKIDNLSNSLDKQTDGILDDINSMLSSLKELDKNIKIVESTGKTPNDLLDQRDRILDELSFKINIHDKDVQTAISDGSLTKDELGILNVSGELAGCMEMKRELENYTESLKSLSKGIVDGVNDIYGGEFFKYGDSDPVISVNEDILNNPSNLTITSDKALELYNLKSKKINIDGEDISINNYYNSIVQKLGHSTQEIKRNEKNQSELMKSIDGSRLSVSGVSMDEEMVNLVQLQHAYNASAKVISTIDSLLDVVVNGLVK</sequence>
<keyword evidence="12" id="KW-0969">Cilium</keyword>